<evidence type="ECO:0000256" key="6">
    <source>
        <dbReference type="ARBA" id="ARBA00023242"/>
    </source>
</evidence>
<dbReference type="InterPro" id="IPR024704">
    <property type="entry name" value="SMC"/>
</dbReference>
<dbReference type="PIRSF" id="PIRSF005719">
    <property type="entry name" value="SMC"/>
    <property type="match status" value="1"/>
</dbReference>
<gene>
    <name evidence="12" type="ORF">MG3_02742</name>
</gene>
<dbReference type="Pfam" id="PF06470">
    <property type="entry name" value="SMC_hinge"/>
    <property type="match status" value="1"/>
</dbReference>
<feature type="coiled-coil region" evidence="9">
    <location>
        <begin position="398"/>
        <end position="469"/>
    </location>
</feature>
<feature type="compositionally biased region" description="Acidic residues" evidence="10">
    <location>
        <begin position="1083"/>
        <end position="1095"/>
    </location>
</feature>
<comment type="subcellular location">
    <subcellularLocation>
        <location evidence="1 8">Nucleus</location>
    </subcellularLocation>
</comment>
<dbReference type="PANTHER" id="PTHR43977">
    <property type="entry name" value="STRUCTURAL MAINTENANCE OF CHROMOSOMES PROTEIN 3"/>
    <property type="match status" value="1"/>
</dbReference>
<dbReference type="GO" id="GO:0051276">
    <property type="term" value="P:chromosome organization"/>
    <property type="evidence" value="ECO:0007669"/>
    <property type="project" value="InterPro"/>
</dbReference>
<dbReference type="SUPFAM" id="SSF52540">
    <property type="entry name" value="P-loop containing nucleoside triphosphate hydrolases"/>
    <property type="match status" value="2"/>
</dbReference>
<dbReference type="InterPro" id="IPR010935">
    <property type="entry name" value="SMC_hinge"/>
</dbReference>
<feature type="compositionally biased region" description="Low complexity" evidence="10">
    <location>
        <begin position="1073"/>
        <end position="1082"/>
    </location>
</feature>
<dbReference type="GO" id="GO:0051301">
    <property type="term" value="P:cell division"/>
    <property type="evidence" value="ECO:0007669"/>
    <property type="project" value="UniProtKB-KW"/>
</dbReference>
<comment type="similarity">
    <text evidence="2">Belongs to the SMC family. SMC3 subfamily.</text>
</comment>
<dbReference type="GO" id="GO:0007059">
    <property type="term" value="P:chromosome segregation"/>
    <property type="evidence" value="ECO:0007669"/>
    <property type="project" value="UniProtKB-ARBA"/>
</dbReference>
<dbReference type="InterPro" id="IPR003395">
    <property type="entry name" value="RecF/RecN/SMC_N"/>
</dbReference>
<evidence type="ECO:0000259" key="11">
    <source>
        <dbReference type="SMART" id="SM00968"/>
    </source>
</evidence>
<dbReference type="Gene3D" id="3.30.70.1620">
    <property type="match status" value="1"/>
</dbReference>
<protein>
    <recommendedName>
        <fullName evidence="8">Structural maintenance of chromosomes protein</fullName>
    </recommendedName>
</protein>
<evidence type="ECO:0000256" key="7">
    <source>
        <dbReference type="ARBA" id="ARBA00023306"/>
    </source>
</evidence>
<dbReference type="Gene3D" id="3.40.50.300">
    <property type="entry name" value="P-loop containing nucleotide triphosphate hydrolases"/>
    <property type="match status" value="2"/>
</dbReference>
<evidence type="ECO:0000313" key="13">
    <source>
        <dbReference type="Proteomes" id="UP000030161"/>
    </source>
</evidence>
<reference evidence="12 13" key="1">
    <citation type="submission" date="2013-12" db="EMBL/GenBank/DDBJ databases">
        <title>The Genome Sequence of Candida albicans P78048.</title>
        <authorList>
            <consortium name="The Broad Institute Genome Sequencing Platform"/>
            <consortium name="The Broad Institute Genome Sequencing Center for Infectious Disease"/>
            <person name="Cuomo C."/>
            <person name="Bennett R."/>
            <person name="Hirakawa M."/>
            <person name="Noverr M."/>
            <person name="Mitchell A."/>
            <person name="Young S.K."/>
            <person name="Zeng Q."/>
            <person name="Gargeya S."/>
            <person name="Fitzgerald M."/>
            <person name="Abouelleil A."/>
            <person name="Alvarado L."/>
            <person name="Berlin A.M."/>
            <person name="Chapman S.B."/>
            <person name="Dewar J."/>
            <person name="Goldberg J."/>
            <person name="Griggs A."/>
            <person name="Gujja S."/>
            <person name="Hansen M."/>
            <person name="Howarth C."/>
            <person name="Imamovic A."/>
            <person name="Larimer J."/>
            <person name="McCowan C."/>
            <person name="Murphy C."/>
            <person name="Pearson M."/>
            <person name="Priest M."/>
            <person name="Roberts A."/>
            <person name="Saif S."/>
            <person name="Shea T."/>
            <person name="Sykes S."/>
            <person name="Wortman J."/>
            <person name="Nusbaum C."/>
            <person name="Birren B."/>
        </authorList>
    </citation>
    <scope>NUCLEOTIDE SEQUENCE [LARGE SCALE GENOMIC DNA]</scope>
    <source>
        <strain evidence="12 13">P78048</strain>
    </source>
</reference>
<dbReference type="SUPFAM" id="SSF75553">
    <property type="entry name" value="Smc hinge domain"/>
    <property type="match status" value="1"/>
</dbReference>
<evidence type="ECO:0000256" key="2">
    <source>
        <dbReference type="ARBA" id="ARBA00005917"/>
    </source>
</evidence>
<evidence type="ECO:0000256" key="8">
    <source>
        <dbReference type="PIRNR" id="PIRNR005719"/>
    </source>
</evidence>
<dbReference type="GO" id="GO:0005694">
    <property type="term" value="C:chromosome"/>
    <property type="evidence" value="ECO:0007669"/>
    <property type="project" value="InterPro"/>
</dbReference>
<feature type="compositionally biased region" description="Low complexity" evidence="10">
    <location>
        <begin position="842"/>
        <end position="856"/>
    </location>
</feature>
<dbReference type="GO" id="GO:0005524">
    <property type="term" value="F:ATP binding"/>
    <property type="evidence" value="ECO:0007669"/>
    <property type="project" value="InterPro"/>
</dbReference>
<dbReference type="GO" id="GO:0016887">
    <property type="term" value="F:ATP hydrolysis activity"/>
    <property type="evidence" value="ECO:0007669"/>
    <property type="project" value="InterPro"/>
</dbReference>
<accession>A0AB34PVP1</accession>
<evidence type="ECO:0000256" key="10">
    <source>
        <dbReference type="SAM" id="MobiDB-lite"/>
    </source>
</evidence>
<dbReference type="AlphaFoldDB" id="A0AB34PVP1"/>
<keyword evidence="6 8" id="KW-0539">Nucleus</keyword>
<evidence type="ECO:0000256" key="5">
    <source>
        <dbReference type="ARBA" id="ARBA00023054"/>
    </source>
</evidence>
<evidence type="ECO:0000256" key="1">
    <source>
        <dbReference type="ARBA" id="ARBA00004123"/>
    </source>
</evidence>
<dbReference type="FunFam" id="3.40.50.300:FF:000370">
    <property type="entry name" value="Structural maintenance of chromosomes 3"/>
    <property type="match status" value="1"/>
</dbReference>
<feature type="coiled-coil region" evidence="9">
    <location>
        <begin position="185"/>
        <end position="370"/>
    </location>
</feature>
<name>A0AB34PVP1_CANAX</name>
<dbReference type="InterPro" id="IPR036277">
    <property type="entry name" value="SMC_hinge_sf"/>
</dbReference>
<keyword evidence="4" id="KW-0498">Mitosis</keyword>
<sequence>MHIKKIIIQGFKTYKNTTTIDLLSPHCNVVVGRNGSGKSNFFAAIRFVLSDAYTHMSREERQGLIHEGSGTVMSAYVEIIFDNTDGRFPINKPEISIRRTIGLKKDDYSLDGKSATRSDIMNLLESAGFSRSNPYYIVPQGRITSLTNSKNHERLNLLKEVSGANVFENKLKESMKEMNQSNLKRARIDETLVSIEERLKDLQIESADLKDFQKLDKLKKILEFNIFDREYNELNESLEELEEKHQSILQESKQDLIELEKREKLCVELQDSINELKISAKVLKLEKEQSDLDCDQLLKVIAEKEIKLRELSLNNELSKEQNIHINEQIGILQSEINQHKQEISRYKPELNKLQQQESSLKQQLSEISSKQRALYAKQSRFSKFVNKKDRDSWLNTEISKLKRQITDKDQEMRHISNEVKTRESSLEELSESIKKLNDSLNDEEHIKTLANLKTTINDSKQQITQLVDQRKILWRDEIRLKSVHDSLTNDLTNATNIVNQTMDRAQAQGIAAVKQIAQRLNLSDRVYGTVAELFNVNDKYKTAAEVIAGNSLFHIVVDTDVTAATIMEELIRNKAGRVTFVPLNRIDNIEVEYPDSHENQCLPLIKKLKYNEQVYKAINQIFGKTLVVSELSKGGELSRKYKLSCITLDGDRVDTRGVLSGGYRDYKNSRIDALKIQTRKKQELEKTDRELVKVTEEIESTNSQLNKLNNELQLNVRDLDRLSVSKEPIKIELSQLTNKKFNLDQEISSLKSNLQNLQNTKNSIKVNLKQHESELNSEFTQVLTQDEQNELDELSKSAIELESKLDNIVTRSSELDTKISGIESEVINNLQPKLNKYRQEQQKQQQQQLQLQQESSKSSDTKSNLEYEELQQELESLHIQLDTSQSRNSQVVENLTKINEEINNCEQELAQANKQQIKIIKNIEKFSKQTNNLLNQKSIKSQMRDDANQKIRELGVLPEEAFQSEKYDQYSSDQLLSKLNGINQELTKYSHINKKAIEQFNLFNRQKEDLMARRIDLNNSKASIENLITNLQQQKNDAIKKSFNQVAKSFKQIFEKLVPRGTGNLIMQKKNDNNNNVNVTDDVNSDNDDDDDDDDIDNYSGVAISVSFNSKNDEQQRIEQLSGGQKSLCAIALIFAIQNCDPAPFYLFDEIDSNLDTQYRISVARLIHQLSRNNEDNNNNEGRSRGAQFICTTFRPELLQLSGDKFYGVTFSNKVSSVNEINKEEAMSFVEGQQQQQQQS</sequence>
<dbReference type="FunFam" id="3.40.50.300:FF:000424">
    <property type="entry name" value="Structural maintenance of chromosomes 3"/>
    <property type="match status" value="1"/>
</dbReference>
<dbReference type="Proteomes" id="UP000030161">
    <property type="component" value="Unassembled WGS sequence"/>
</dbReference>
<dbReference type="InterPro" id="IPR027417">
    <property type="entry name" value="P-loop_NTPase"/>
</dbReference>
<feature type="domain" description="SMC hinge" evidence="11">
    <location>
        <begin position="524"/>
        <end position="638"/>
    </location>
</feature>
<feature type="region of interest" description="Disordered" evidence="10">
    <location>
        <begin position="839"/>
        <end position="864"/>
    </location>
</feature>
<dbReference type="GO" id="GO:0005634">
    <property type="term" value="C:nucleus"/>
    <property type="evidence" value="ECO:0007669"/>
    <property type="project" value="UniProtKB-SubCell"/>
</dbReference>
<dbReference type="SMART" id="SM00968">
    <property type="entry name" value="SMC_hinge"/>
    <property type="match status" value="1"/>
</dbReference>
<proteinExistence type="inferred from homology"/>
<dbReference type="CDD" id="cd03272">
    <property type="entry name" value="ABC_SMC3_euk"/>
    <property type="match status" value="1"/>
</dbReference>
<keyword evidence="7" id="KW-0131">Cell cycle</keyword>
<keyword evidence="3" id="KW-0132">Cell division</keyword>
<dbReference type="Gene3D" id="1.20.1060.20">
    <property type="match status" value="1"/>
</dbReference>
<dbReference type="InterPro" id="IPR041741">
    <property type="entry name" value="SMC3_ABC_euk"/>
</dbReference>
<evidence type="ECO:0000313" key="12">
    <source>
        <dbReference type="EMBL" id="KGR12658.1"/>
    </source>
</evidence>
<evidence type="ECO:0000256" key="4">
    <source>
        <dbReference type="ARBA" id="ARBA00022776"/>
    </source>
</evidence>
<evidence type="ECO:0000256" key="3">
    <source>
        <dbReference type="ARBA" id="ARBA00022618"/>
    </source>
</evidence>
<organism evidence="12 13">
    <name type="scientific">Candida albicans P78048</name>
    <dbReference type="NCBI Taxonomy" id="1094989"/>
    <lineage>
        <taxon>Eukaryota</taxon>
        <taxon>Fungi</taxon>
        <taxon>Dikarya</taxon>
        <taxon>Ascomycota</taxon>
        <taxon>Saccharomycotina</taxon>
        <taxon>Pichiomycetes</taxon>
        <taxon>Debaryomycetaceae</taxon>
        <taxon>Candida/Lodderomyces clade</taxon>
        <taxon>Candida</taxon>
    </lineage>
</organism>
<feature type="coiled-coil region" evidence="9">
    <location>
        <begin position="1014"/>
        <end position="1041"/>
    </location>
</feature>
<feature type="region of interest" description="Disordered" evidence="10">
    <location>
        <begin position="1065"/>
        <end position="1095"/>
    </location>
</feature>
<evidence type="ECO:0000256" key="9">
    <source>
        <dbReference type="SAM" id="Coils"/>
    </source>
</evidence>
<keyword evidence="5 9" id="KW-0175">Coiled coil</keyword>
<comment type="caution">
    <text evidence="12">The sequence shown here is derived from an EMBL/GenBank/DDBJ whole genome shotgun (WGS) entry which is preliminary data.</text>
</comment>
<dbReference type="Pfam" id="PF02463">
    <property type="entry name" value="SMC_N"/>
    <property type="match status" value="1"/>
</dbReference>
<dbReference type="EMBL" id="AJIX01000015">
    <property type="protein sequence ID" value="KGR12658.1"/>
    <property type="molecule type" value="Genomic_DNA"/>
</dbReference>